<protein>
    <submittedName>
        <fullName evidence="2">Gfo/Idh/MocA family protein</fullName>
    </submittedName>
</protein>
<dbReference type="InterPro" id="IPR036291">
    <property type="entry name" value="NAD(P)-bd_dom_sf"/>
</dbReference>
<dbReference type="RefSeq" id="WP_369188482.1">
    <property type="nucleotide sequence ID" value="NZ_CP163431.1"/>
</dbReference>
<dbReference type="InterPro" id="IPR000683">
    <property type="entry name" value="Gfo/Idh/MocA-like_OxRdtase_N"/>
</dbReference>
<dbReference type="PANTHER" id="PTHR43377">
    <property type="entry name" value="BILIVERDIN REDUCTASE A"/>
    <property type="match status" value="1"/>
</dbReference>
<evidence type="ECO:0000259" key="1">
    <source>
        <dbReference type="Pfam" id="PF01408"/>
    </source>
</evidence>
<name>A0AB39M8Z0_9ACTN</name>
<dbReference type="PANTHER" id="PTHR43377:SF1">
    <property type="entry name" value="BILIVERDIN REDUCTASE A"/>
    <property type="match status" value="1"/>
</dbReference>
<gene>
    <name evidence="2" type="ORF">AB5J58_19865</name>
</gene>
<feature type="domain" description="Gfo/Idh/MocA-like oxidoreductase N-terminal" evidence="1">
    <location>
        <begin position="9"/>
        <end position="116"/>
    </location>
</feature>
<dbReference type="Gene3D" id="3.30.360.10">
    <property type="entry name" value="Dihydrodipicolinate Reductase, domain 2"/>
    <property type="match status" value="1"/>
</dbReference>
<dbReference type="SUPFAM" id="SSF51735">
    <property type="entry name" value="NAD(P)-binding Rossmann-fold domains"/>
    <property type="match status" value="1"/>
</dbReference>
<proteinExistence type="predicted"/>
<dbReference type="Gene3D" id="3.40.50.720">
    <property type="entry name" value="NAD(P)-binding Rossmann-like Domain"/>
    <property type="match status" value="1"/>
</dbReference>
<accession>A0AB39M8Z0</accession>
<dbReference type="AlphaFoldDB" id="A0AB39M8Z0"/>
<dbReference type="Pfam" id="PF01408">
    <property type="entry name" value="GFO_IDH_MocA"/>
    <property type="match status" value="1"/>
</dbReference>
<dbReference type="GO" id="GO:0000166">
    <property type="term" value="F:nucleotide binding"/>
    <property type="evidence" value="ECO:0007669"/>
    <property type="project" value="InterPro"/>
</dbReference>
<evidence type="ECO:0000313" key="2">
    <source>
        <dbReference type="EMBL" id="XDQ02319.1"/>
    </source>
</evidence>
<organism evidence="2">
    <name type="scientific">Streptomyces sp. R08</name>
    <dbReference type="NCBI Taxonomy" id="3238624"/>
    <lineage>
        <taxon>Bacteria</taxon>
        <taxon>Bacillati</taxon>
        <taxon>Actinomycetota</taxon>
        <taxon>Actinomycetes</taxon>
        <taxon>Kitasatosporales</taxon>
        <taxon>Streptomycetaceae</taxon>
        <taxon>Streptomyces</taxon>
    </lineage>
</organism>
<sequence length="378" mass="41130">MAATDRPAKFAIVGTGWRSEFFLRVAAELPGRFAVTGVHSRSAARREELAHRFGTLAVGSVEEAAKQGEPDFVIVAVPWPAAPEITQQIVELGVAVLEETPPAPDLPMMRALWSRVGARDLVQVAEHNMFMPAHRARLRMVKEGLVGEPTSVQVTSNHLYHAVSIMRGLLDVGRGPTTVIANSVSTSLVEPIAFGGAFSDNPDPVPRTATLAILDFGGGRTGLYDFTENQWWNPLRHRRLTVRGTGGEIVDDRVVSLEDPRTVVESVVTRRQTGMDMNLEGFFLDSIAVNGRAMYRNPYRPARLSDEDIAAATIVERMSMWVRGEGPPPYPLADGLQDHLLGLAIEESARLGRPVVTATEPWADTIGPDFEAGVPGES</sequence>
<dbReference type="EMBL" id="CP163431">
    <property type="protein sequence ID" value="XDQ02319.1"/>
    <property type="molecule type" value="Genomic_DNA"/>
</dbReference>
<dbReference type="InterPro" id="IPR051450">
    <property type="entry name" value="Gfo/Idh/MocA_Oxidoreductases"/>
</dbReference>
<reference evidence="2" key="1">
    <citation type="submission" date="2024-07" db="EMBL/GenBank/DDBJ databases">
        <authorList>
            <person name="Yu S.T."/>
        </authorList>
    </citation>
    <scope>NUCLEOTIDE SEQUENCE</scope>
    <source>
        <strain evidence="2">R08</strain>
    </source>
</reference>